<organism evidence="1 2">
    <name type="scientific">Candidatus Kapaibacterium thiocyanatum</name>
    <dbReference type="NCBI Taxonomy" id="1895771"/>
    <lineage>
        <taxon>Bacteria</taxon>
        <taxon>Pseudomonadati</taxon>
        <taxon>Candidatus Kapaibacteriota</taxon>
        <taxon>Candidatus Kapaibacteriia</taxon>
        <taxon>Candidatus Kapaibacteriales</taxon>
        <taxon>Candidatus Kapaibacteriaceae</taxon>
        <taxon>Candidatus Kapaibacterium</taxon>
    </lineage>
</organism>
<accession>A0A1M3L0A9</accession>
<evidence type="ECO:0000313" key="2">
    <source>
        <dbReference type="Proteomes" id="UP000184233"/>
    </source>
</evidence>
<sequence length="72" mass="7787">MASYPLISIIGVFNVGVVVECNPEQYNSTPTTCSRRSDCAPDVAYSIPGWMYDWTLQGKPIFTIDAGPGSTP</sequence>
<proteinExistence type="predicted"/>
<reference evidence="1 2" key="1">
    <citation type="submission" date="2016-09" db="EMBL/GenBank/DDBJ databases">
        <title>Genome-resolved meta-omics ties microbial dynamics to process performance in biotechnology for thiocyanate degradation.</title>
        <authorList>
            <person name="Kantor R.S."/>
            <person name="Huddy R.J."/>
            <person name="Iyer R."/>
            <person name="Thomas B.C."/>
            <person name="Brown C.T."/>
            <person name="Anantharaman K."/>
            <person name="Tringe S."/>
            <person name="Hettich R.L."/>
            <person name="Harrison S.T."/>
            <person name="Banfield J.F."/>
        </authorList>
    </citation>
    <scope>NUCLEOTIDE SEQUENCE [LARGE SCALE GENOMIC DNA]</scope>
    <source>
        <strain evidence="1">59-99</strain>
    </source>
</reference>
<comment type="caution">
    <text evidence="1">The sequence shown here is derived from an EMBL/GenBank/DDBJ whole genome shotgun (WGS) entry which is preliminary data.</text>
</comment>
<gene>
    <name evidence="1" type="ORF">BGO89_03280</name>
</gene>
<dbReference type="AlphaFoldDB" id="A0A1M3L0A9"/>
<dbReference type="Proteomes" id="UP000184233">
    <property type="component" value="Unassembled WGS sequence"/>
</dbReference>
<protein>
    <submittedName>
        <fullName evidence="1">Uncharacterized protein</fullName>
    </submittedName>
</protein>
<dbReference type="STRING" id="1895771.BGO89_03280"/>
<name>A0A1M3L0A9_9BACT</name>
<dbReference type="EMBL" id="MKVH01000019">
    <property type="protein sequence ID" value="OJX58265.1"/>
    <property type="molecule type" value="Genomic_DNA"/>
</dbReference>
<evidence type="ECO:0000313" key="1">
    <source>
        <dbReference type="EMBL" id="OJX58265.1"/>
    </source>
</evidence>